<keyword evidence="1" id="KW-0812">Transmembrane</keyword>
<dbReference type="OrthoDB" id="2382365at2"/>
<organism evidence="2 3">
    <name type="scientific">Evansella caseinilytica</name>
    <dbReference type="NCBI Taxonomy" id="1503961"/>
    <lineage>
        <taxon>Bacteria</taxon>
        <taxon>Bacillati</taxon>
        <taxon>Bacillota</taxon>
        <taxon>Bacilli</taxon>
        <taxon>Bacillales</taxon>
        <taxon>Bacillaceae</taxon>
        <taxon>Evansella</taxon>
    </lineage>
</organism>
<evidence type="ECO:0000256" key="1">
    <source>
        <dbReference type="SAM" id="Phobius"/>
    </source>
</evidence>
<reference evidence="3" key="1">
    <citation type="submission" date="2016-10" db="EMBL/GenBank/DDBJ databases">
        <authorList>
            <person name="Varghese N."/>
            <person name="Submissions S."/>
        </authorList>
    </citation>
    <scope>NUCLEOTIDE SEQUENCE [LARGE SCALE GENOMIC DNA]</scope>
    <source>
        <strain evidence="3">SP</strain>
    </source>
</reference>
<feature type="transmembrane region" description="Helical" evidence="1">
    <location>
        <begin position="30"/>
        <end position="50"/>
    </location>
</feature>
<sequence>MTRKANNRHAKYDSDEKRILEMIAGIHRSLAVITAILLLLGQLTIVGVFVTPRGFRVSIAGPITGFSRIESKTGSPIVNAVIDVISFGIAGLLLKDSFQVTGSVLTARGFTVNVGGPLLGLPRLYPKIPNWFTDLDNFNEVVARIFHLNPDIAGKYNRRSE</sequence>
<proteinExistence type="predicted"/>
<dbReference type="Proteomes" id="UP000198935">
    <property type="component" value="Unassembled WGS sequence"/>
</dbReference>
<accession>A0A1H3ULW2</accession>
<evidence type="ECO:0000313" key="2">
    <source>
        <dbReference type="EMBL" id="SDZ63286.1"/>
    </source>
</evidence>
<protein>
    <submittedName>
        <fullName evidence="2">Uncharacterized protein</fullName>
    </submittedName>
</protein>
<evidence type="ECO:0000313" key="3">
    <source>
        <dbReference type="Proteomes" id="UP000198935"/>
    </source>
</evidence>
<dbReference type="AlphaFoldDB" id="A0A1H3ULW2"/>
<keyword evidence="3" id="KW-1185">Reference proteome</keyword>
<keyword evidence="1" id="KW-0472">Membrane</keyword>
<dbReference type="EMBL" id="FNPI01000023">
    <property type="protein sequence ID" value="SDZ63286.1"/>
    <property type="molecule type" value="Genomic_DNA"/>
</dbReference>
<keyword evidence="1" id="KW-1133">Transmembrane helix</keyword>
<gene>
    <name evidence="2" type="ORF">SAMN05421736_12319</name>
</gene>
<name>A0A1H3ULW2_9BACI</name>